<keyword evidence="8" id="KW-0472">Membrane</keyword>
<evidence type="ECO:0000256" key="7">
    <source>
        <dbReference type="ARBA" id="ARBA00023121"/>
    </source>
</evidence>
<reference evidence="10" key="1">
    <citation type="submission" date="2020-05" db="EMBL/GenBank/DDBJ databases">
        <title>Phylogenomic resolution of chytrid fungi.</title>
        <authorList>
            <person name="Stajich J.E."/>
            <person name="Amses K."/>
            <person name="Simmons R."/>
            <person name="Seto K."/>
            <person name="Myers J."/>
            <person name="Bonds A."/>
            <person name="Quandt C.A."/>
            <person name="Barry K."/>
            <person name="Liu P."/>
            <person name="Grigoriev I."/>
            <person name="Longcore J.E."/>
            <person name="James T.Y."/>
        </authorList>
    </citation>
    <scope>NUCLEOTIDE SEQUENCE</scope>
    <source>
        <strain evidence="10">JEL0476</strain>
    </source>
</reference>
<dbReference type="InterPro" id="IPR019411">
    <property type="entry name" value="MMM1_dom"/>
</dbReference>
<keyword evidence="3" id="KW-0812">Transmembrane</keyword>
<dbReference type="PANTHER" id="PTHR13466:SF0">
    <property type="entry name" value="SMP-LTD DOMAIN-CONTAINING PROTEIN"/>
    <property type="match status" value="1"/>
</dbReference>
<accession>A0AAD5U7K9</accession>
<evidence type="ECO:0000256" key="8">
    <source>
        <dbReference type="ARBA" id="ARBA00023136"/>
    </source>
</evidence>
<dbReference type="AlphaFoldDB" id="A0AAD5U7K9"/>
<keyword evidence="4" id="KW-0256">Endoplasmic reticulum</keyword>
<organism evidence="10 11">
    <name type="scientific">Clydaea vesicula</name>
    <dbReference type="NCBI Taxonomy" id="447962"/>
    <lineage>
        <taxon>Eukaryota</taxon>
        <taxon>Fungi</taxon>
        <taxon>Fungi incertae sedis</taxon>
        <taxon>Chytridiomycota</taxon>
        <taxon>Chytridiomycota incertae sedis</taxon>
        <taxon>Chytridiomycetes</taxon>
        <taxon>Lobulomycetales</taxon>
        <taxon>Lobulomycetaceae</taxon>
        <taxon>Clydaea</taxon>
    </lineage>
</organism>
<dbReference type="Pfam" id="PF10296">
    <property type="entry name" value="MMM1"/>
    <property type="match status" value="1"/>
</dbReference>
<evidence type="ECO:0000256" key="1">
    <source>
        <dbReference type="ARBA" id="ARBA00004586"/>
    </source>
</evidence>
<keyword evidence="5" id="KW-1133">Transmembrane helix</keyword>
<name>A0AAD5U7K9_9FUNG</name>
<protein>
    <recommendedName>
        <fullName evidence="9">SMP-LTD domain-containing protein</fullName>
    </recommendedName>
</protein>
<keyword evidence="11" id="KW-1185">Reference proteome</keyword>
<evidence type="ECO:0000256" key="4">
    <source>
        <dbReference type="ARBA" id="ARBA00022824"/>
    </source>
</evidence>
<evidence type="ECO:0000256" key="2">
    <source>
        <dbReference type="ARBA" id="ARBA00022448"/>
    </source>
</evidence>
<dbReference type="GO" id="GO:0032865">
    <property type="term" value="C:ERMES complex"/>
    <property type="evidence" value="ECO:0007669"/>
    <property type="project" value="TreeGrafter"/>
</dbReference>
<proteinExistence type="predicted"/>
<comment type="caution">
    <text evidence="10">The sequence shown here is derived from an EMBL/GenBank/DDBJ whole genome shotgun (WGS) entry which is preliminary data.</text>
</comment>
<keyword evidence="7" id="KW-0446">Lipid-binding</keyword>
<dbReference type="GO" id="GO:0005789">
    <property type="term" value="C:endoplasmic reticulum membrane"/>
    <property type="evidence" value="ECO:0007669"/>
    <property type="project" value="UniProtKB-SubCell"/>
</dbReference>
<evidence type="ECO:0000313" key="10">
    <source>
        <dbReference type="EMBL" id="KAJ3223724.1"/>
    </source>
</evidence>
<dbReference type="Proteomes" id="UP001211065">
    <property type="component" value="Unassembled WGS sequence"/>
</dbReference>
<dbReference type="PANTHER" id="PTHR13466">
    <property type="entry name" value="TEX2 PROTEIN-RELATED"/>
    <property type="match status" value="1"/>
</dbReference>
<evidence type="ECO:0000256" key="5">
    <source>
        <dbReference type="ARBA" id="ARBA00022989"/>
    </source>
</evidence>
<keyword evidence="2" id="KW-0813">Transport</keyword>
<dbReference type="GO" id="GO:1990456">
    <property type="term" value="P:mitochondrion-endoplasmic reticulum membrane tethering"/>
    <property type="evidence" value="ECO:0007669"/>
    <property type="project" value="TreeGrafter"/>
</dbReference>
<dbReference type="GO" id="GO:0008289">
    <property type="term" value="F:lipid binding"/>
    <property type="evidence" value="ECO:0007669"/>
    <property type="project" value="UniProtKB-KW"/>
</dbReference>
<dbReference type="GO" id="GO:0015914">
    <property type="term" value="P:phospholipid transport"/>
    <property type="evidence" value="ECO:0007669"/>
    <property type="project" value="TreeGrafter"/>
</dbReference>
<dbReference type="InterPro" id="IPR031468">
    <property type="entry name" value="SMP_LBD"/>
</dbReference>
<comment type="subcellular location">
    <subcellularLocation>
        <location evidence="1">Endoplasmic reticulum membrane</location>
    </subcellularLocation>
</comment>
<evidence type="ECO:0000259" key="9">
    <source>
        <dbReference type="PROSITE" id="PS51847"/>
    </source>
</evidence>
<feature type="domain" description="SMP-LTD" evidence="9">
    <location>
        <begin position="57"/>
        <end position="251"/>
    </location>
</feature>
<sequence>MSFLTGIFVSASVLYLVSKLFAKNRIKQLQKVQVFCPDNIPEKLKKYIEQTVSEDHKPETSEWLNLMVARYFLEFRRFSILEEEYINWINETLNASVEGALFSKLDVTDIEFGNSAPRIESVRIIKCGPQKDLAVETEMEIVWDGNATISLDLQIFGGTVYPSLVRLTHLRSKVNLRVPSKMSAYKVDVIFGRFEGEDLAEFTIDINKKGDNIIEENLSKVLSKLLQKTAHDFTTGVFTFDIPVISTVKMDESVPEVRHPPLQRVPSTKDKVKEKLKSAFACFSISIRNLYKYLSRLKQQTALRQLMPAPKELEAKKKSATASRCKVVEKVKNPITFSLNLSFPPKFVAEFRIDATIKIETEKFINMIHSKDIVI</sequence>
<dbReference type="EMBL" id="JADGJW010000119">
    <property type="protein sequence ID" value="KAJ3223724.1"/>
    <property type="molecule type" value="Genomic_DNA"/>
</dbReference>
<evidence type="ECO:0000256" key="6">
    <source>
        <dbReference type="ARBA" id="ARBA00023055"/>
    </source>
</evidence>
<dbReference type="PROSITE" id="PS51847">
    <property type="entry name" value="SMP"/>
    <property type="match status" value="1"/>
</dbReference>
<evidence type="ECO:0000256" key="3">
    <source>
        <dbReference type="ARBA" id="ARBA00022692"/>
    </source>
</evidence>
<gene>
    <name evidence="10" type="ORF">HK099_000744</name>
</gene>
<evidence type="ECO:0000313" key="11">
    <source>
        <dbReference type="Proteomes" id="UP001211065"/>
    </source>
</evidence>
<keyword evidence="6" id="KW-0445">Lipid transport</keyword>